<sequence>MWQAFARLLTASKVKILELQRYNRIELRYRDGRTTEFHEGMELREALGYRQWMMRVNGMRHSVSFERDPHLYQDSDDDYD</sequence>
<evidence type="ECO:0000313" key="1">
    <source>
        <dbReference type="EMBL" id="KAK9807488.1"/>
    </source>
</evidence>
<protein>
    <submittedName>
        <fullName evidence="1">Uncharacterized protein</fullName>
    </submittedName>
</protein>
<keyword evidence="2" id="KW-1185">Reference proteome</keyword>
<dbReference type="AlphaFoldDB" id="A0AAW1PH47"/>
<comment type="caution">
    <text evidence="1">The sequence shown here is derived from an EMBL/GenBank/DDBJ whole genome shotgun (WGS) entry which is preliminary data.</text>
</comment>
<proteinExistence type="predicted"/>
<evidence type="ECO:0000313" key="2">
    <source>
        <dbReference type="Proteomes" id="UP001489004"/>
    </source>
</evidence>
<dbReference type="EMBL" id="JALJOR010000012">
    <property type="protein sequence ID" value="KAK9807488.1"/>
    <property type="molecule type" value="Genomic_DNA"/>
</dbReference>
<accession>A0AAW1PH47</accession>
<dbReference type="Proteomes" id="UP001489004">
    <property type="component" value="Unassembled WGS sequence"/>
</dbReference>
<name>A0AAW1PH47_9CHLO</name>
<reference evidence="1 2" key="1">
    <citation type="journal article" date="2024" name="Nat. Commun.">
        <title>Phylogenomics reveals the evolutionary origins of lichenization in chlorophyte algae.</title>
        <authorList>
            <person name="Puginier C."/>
            <person name="Libourel C."/>
            <person name="Otte J."/>
            <person name="Skaloud P."/>
            <person name="Haon M."/>
            <person name="Grisel S."/>
            <person name="Petersen M."/>
            <person name="Berrin J.G."/>
            <person name="Delaux P.M."/>
            <person name="Dal Grande F."/>
            <person name="Keller J."/>
        </authorList>
    </citation>
    <scope>NUCLEOTIDE SEQUENCE [LARGE SCALE GENOMIC DNA]</scope>
    <source>
        <strain evidence="1 2">SAG 2043</strain>
    </source>
</reference>
<gene>
    <name evidence="1" type="ORF">WJX72_000514</name>
</gene>
<organism evidence="1 2">
    <name type="scientific">[Myrmecia] bisecta</name>
    <dbReference type="NCBI Taxonomy" id="41462"/>
    <lineage>
        <taxon>Eukaryota</taxon>
        <taxon>Viridiplantae</taxon>
        <taxon>Chlorophyta</taxon>
        <taxon>core chlorophytes</taxon>
        <taxon>Trebouxiophyceae</taxon>
        <taxon>Trebouxiales</taxon>
        <taxon>Trebouxiaceae</taxon>
        <taxon>Myrmecia</taxon>
    </lineage>
</organism>